<dbReference type="Pfam" id="PF13577">
    <property type="entry name" value="SnoaL_4"/>
    <property type="match status" value="1"/>
</dbReference>
<feature type="domain" description="SnoaL-like" evidence="1">
    <location>
        <begin position="10"/>
        <end position="133"/>
    </location>
</feature>
<dbReference type="InterPro" id="IPR032710">
    <property type="entry name" value="NTF2-like_dom_sf"/>
</dbReference>
<accession>Q2G896</accession>
<evidence type="ECO:0000259" key="1">
    <source>
        <dbReference type="Pfam" id="PF13577"/>
    </source>
</evidence>
<dbReference type="KEGG" id="nar:Saro_1484"/>
<organism evidence="2 3">
    <name type="scientific">Novosphingobium aromaticivorans (strain ATCC 700278 / DSM 12444 / CCUG 56034 / CIP 105152 / NBRC 16084 / F199)</name>
    <dbReference type="NCBI Taxonomy" id="279238"/>
    <lineage>
        <taxon>Bacteria</taxon>
        <taxon>Pseudomonadati</taxon>
        <taxon>Pseudomonadota</taxon>
        <taxon>Alphaproteobacteria</taxon>
        <taxon>Sphingomonadales</taxon>
        <taxon>Sphingomonadaceae</taxon>
        <taxon>Novosphingobium</taxon>
    </lineage>
</organism>
<dbReference type="STRING" id="279238.Saro_1484"/>
<evidence type="ECO:0000313" key="3">
    <source>
        <dbReference type="Proteomes" id="UP000009134"/>
    </source>
</evidence>
<dbReference type="InterPro" id="IPR037401">
    <property type="entry name" value="SnoaL-like"/>
</dbReference>
<dbReference type="Gene3D" id="3.10.450.50">
    <property type="match status" value="1"/>
</dbReference>
<reference evidence="3" key="1">
    <citation type="submission" date="2006-01" db="EMBL/GenBank/DDBJ databases">
        <title>Complete sequence of Novosphingobium aromaticivorans DSM 12444.</title>
        <authorList>
            <consortium name="US DOE Joint Genome Institute"/>
            <person name="Copeland A."/>
            <person name="Lucas S."/>
            <person name="Lapidus A."/>
            <person name="Barry K."/>
            <person name="Detter J.C."/>
            <person name="Glavina T."/>
            <person name="Hammon N."/>
            <person name="Israni S."/>
            <person name="Pitluck S."/>
            <person name="Chain P."/>
            <person name="Malfatti S."/>
            <person name="Shin M."/>
            <person name="Vergez L."/>
            <person name="Schmutz J."/>
            <person name="Larimer F."/>
            <person name="Land M."/>
            <person name="Kyrpides N."/>
            <person name="Ivanova N."/>
            <person name="Fredrickson J."/>
            <person name="Balkwill D."/>
            <person name="Romine M.F."/>
            <person name="Richardson P."/>
        </authorList>
    </citation>
    <scope>NUCLEOTIDE SEQUENCE [LARGE SCALE GENOMIC DNA]</scope>
    <source>
        <strain evidence="3">ATCC 700278 / DSM 12444 / CCUG 56034 / CIP 105152 / NBRC 16084 / F199</strain>
    </source>
</reference>
<gene>
    <name evidence="2" type="ordered locus">Saro_1484</name>
</gene>
<proteinExistence type="predicted"/>
<dbReference type="Proteomes" id="UP000009134">
    <property type="component" value="Chromosome"/>
</dbReference>
<dbReference type="EMBL" id="CP000248">
    <property type="protein sequence ID" value="ABD25927.1"/>
    <property type="molecule type" value="Genomic_DNA"/>
</dbReference>
<dbReference type="SUPFAM" id="SSF54427">
    <property type="entry name" value="NTF2-like"/>
    <property type="match status" value="1"/>
</dbReference>
<sequence>MPLLRGKLMTADDMLSIQQAVAAYGAALDGAEVSLFERCFTQDAELFLVGFKQTVDEYVAQCQKAYNLLEAMHHHCATTLLDCDRKSDGSIGGRTPFVAYHFGKSHSEPLVIGGEYLDVFCRTSKGWRIARRTGRARWQMGDPTMLAPLMDRPPTILA</sequence>
<evidence type="ECO:0000313" key="2">
    <source>
        <dbReference type="EMBL" id="ABD25927.1"/>
    </source>
</evidence>
<dbReference type="HOGENOM" id="CLU_1667590_0_0_5"/>
<dbReference type="AlphaFoldDB" id="Q2G896"/>
<keyword evidence="3" id="KW-1185">Reference proteome</keyword>
<name>Q2G896_NOVAD</name>
<protein>
    <recommendedName>
        <fullName evidence="1">SnoaL-like domain-containing protein</fullName>
    </recommendedName>
</protein>